<name>A0A1N6II14_9LACT</name>
<reference evidence="2" key="1">
    <citation type="submission" date="2016-11" db="EMBL/GenBank/DDBJ databases">
        <authorList>
            <person name="Varghese N."/>
            <person name="Submissions S."/>
        </authorList>
    </citation>
    <scope>NUCLEOTIDE SEQUENCE [LARGE SCALE GENOMIC DNA]</scope>
    <source>
        <strain evidence="2">313</strain>
    </source>
</reference>
<keyword evidence="2" id="KW-1185">Reference proteome</keyword>
<proteinExistence type="predicted"/>
<dbReference type="EMBL" id="FSRN01000002">
    <property type="protein sequence ID" value="SIO31662.1"/>
    <property type="molecule type" value="Genomic_DNA"/>
</dbReference>
<organism evidence="1 2">
    <name type="scientific">Carnobacterium alterfunditum</name>
    <dbReference type="NCBI Taxonomy" id="28230"/>
    <lineage>
        <taxon>Bacteria</taxon>
        <taxon>Bacillati</taxon>
        <taxon>Bacillota</taxon>
        <taxon>Bacilli</taxon>
        <taxon>Lactobacillales</taxon>
        <taxon>Carnobacteriaceae</taxon>
        <taxon>Carnobacterium</taxon>
    </lineage>
</organism>
<protein>
    <submittedName>
        <fullName evidence="1">Uncharacterized protein</fullName>
    </submittedName>
</protein>
<sequence length="35" mass="4003">MLNKKKNFLLVFAILAFVVWAFPGNVYASELSEIE</sequence>
<dbReference type="AlphaFoldDB" id="A0A1N6II14"/>
<dbReference type="STRING" id="28230.SAMN05878443_2343"/>
<gene>
    <name evidence="1" type="ORF">SAMN05878443_2343</name>
</gene>
<evidence type="ECO:0000313" key="2">
    <source>
        <dbReference type="Proteomes" id="UP000184758"/>
    </source>
</evidence>
<evidence type="ECO:0000313" key="1">
    <source>
        <dbReference type="EMBL" id="SIO31662.1"/>
    </source>
</evidence>
<dbReference type="Proteomes" id="UP000184758">
    <property type="component" value="Unassembled WGS sequence"/>
</dbReference>
<accession>A0A1N6II14</accession>